<dbReference type="Gene3D" id="3.40.50.150">
    <property type="entry name" value="Vaccinia Virus protein VP39"/>
    <property type="match status" value="2"/>
</dbReference>
<evidence type="ECO:0000256" key="6">
    <source>
        <dbReference type="PROSITE-ProRule" id="PRU01015"/>
    </source>
</evidence>
<accession>A0A818YFG2</accession>
<feature type="domain" description="Protein arginine N-methyltransferase" evidence="7">
    <location>
        <begin position="211"/>
        <end position="369"/>
    </location>
</feature>
<dbReference type="PIRSF" id="PIRSF036946">
    <property type="entry name" value="Arg_N-mtase"/>
    <property type="match status" value="1"/>
</dbReference>
<dbReference type="PANTHER" id="PTHR11006">
    <property type="entry name" value="PROTEIN ARGININE N-METHYLTRANSFERASE"/>
    <property type="match status" value="1"/>
</dbReference>
<dbReference type="CDD" id="cd02440">
    <property type="entry name" value="AdoMet_MTases"/>
    <property type="match status" value="1"/>
</dbReference>
<evidence type="ECO:0000256" key="2">
    <source>
        <dbReference type="ARBA" id="ARBA00022679"/>
    </source>
</evidence>
<comment type="similarity">
    <text evidence="5">Belongs to the class I-like SAM-binding methyltransferase superfamily. Protein arginine N-methyltransferase family. PRMT7 subfamily.</text>
</comment>
<dbReference type="SUPFAM" id="SSF53335">
    <property type="entry name" value="S-adenosyl-L-methionine-dependent methyltransferases"/>
    <property type="match status" value="2"/>
</dbReference>
<dbReference type="EC" id="2.1.1.-" evidence="5"/>
<dbReference type="Gene3D" id="2.70.160.11">
    <property type="entry name" value="Hnrnp arginine n-methyltransferase1"/>
    <property type="match status" value="2"/>
</dbReference>
<protein>
    <recommendedName>
        <fullName evidence="5">Protein arginine N-methyltransferase</fullName>
        <ecNumber evidence="5">2.1.1.-</ecNumber>
    </recommendedName>
</protein>
<dbReference type="InterPro" id="IPR029063">
    <property type="entry name" value="SAM-dependent_MTases_sf"/>
</dbReference>
<comment type="caution">
    <text evidence="8">The sequence shown here is derived from an EMBL/GenBank/DDBJ whole genome shotgun (WGS) entry which is preliminary data.</text>
</comment>
<dbReference type="InterPro" id="IPR025799">
    <property type="entry name" value="Arg_MeTrfase"/>
</dbReference>
<sequence length="700" mass="80958">MESRFPYIIKVLTKTLRLYLQSSTMSTFTSRINMVTGNNEWIFVDDDDFDYNQELARSAFADMLHDHERNIQYEKAIIKTIQTLSKSTKKIHVLDIGTGTGLLSMMAARAFNQTIDSSCSLRITACEVFQPMAKIAKKCIEKNALSHCIRVIDKRSTELDLENDLQGDRINIIVAEVFDTELIGEGALRTFSEACKHLTIDNENLRIIPARATIYVQLVESSFLQEFHTLKNLSETNQKIKIPDDCRHLAGNTIFDLNANEIKNYIRPLSKPIPVFDFDFKSLNDKNNFTKEKILENIQCDYDGQIDAFVMWWNLDMDEQGEIQLGTIPSWCYDDKEKEQNVQWREHWIHAIYYPQQPKIVKAKDQVSLYCFHDEYSLYFDVGTLPFPSKSFTPTYLSRSAVAGFNNDKRRNKYIQALEKSFSNPSINRCLYIGDGLLLPLLILEMYPNIELIILQSSNIHLAHTLETILTNSSKQLNYRIIPSLDKENIDFQTIDMILSEPFFTKSILPWDNLHFYYLIQQYHRSNIKLFPSKARIRCIALEFDNLYKIRSPVKQCCQFDLTPFDEQILQASLNVDATIEPQSLFEYSSKKPTLSSIIDLIEIDLDKISQKNKIETINLDIPFNVDGICNGIAFWIDYQLEDNIWLTTGIENENDSWVNYSKQGVHLLLKPIEIKSGMKLSINAAFDFQQGQFSLNIIS</sequence>
<organism evidence="8 9">
    <name type="scientific">Adineta steineri</name>
    <dbReference type="NCBI Taxonomy" id="433720"/>
    <lineage>
        <taxon>Eukaryota</taxon>
        <taxon>Metazoa</taxon>
        <taxon>Spiralia</taxon>
        <taxon>Gnathifera</taxon>
        <taxon>Rotifera</taxon>
        <taxon>Eurotatoria</taxon>
        <taxon>Bdelloidea</taxon>
        <taxon>Adinetida</taxon>
        <taxon>Adinetidae</taxon>
        <taxon>Adineta</taxon>
    </lineage>
</organism>
<comment type="function">
    <text evidence="5">Arginine methyltransferase that can both catalyze the formation of omega-N monomethylarginine (MMA) and symmetrical dimethylarginine (sDMA).</text>
</comment>
<dbReference type="GO" id="GO:0042054">
    <property type="term" value="F:histone methyltransferase activity"/>
    <property type="evidence" value="ECO:0007669"/>
    <property type="project" value="TreeGrafter"/>
</dbReference>
<dbReference type="Proteomes" id="UP000663881">
    <property type="component" value="Unassembled WGS sequence"/>
</dbReference>
<dbReference type="FunFam" id="3.40.50.150:FF:000071">
    <property type="entry name" value="Protein arginine N-methyltransferase 7"/>
    <property type="match status" value="1"/>
</dbReference>
<evidence type="ECO:0000256" key="1">
    <source>
        <dbReference type="ARBA" id="ARBA00022603"/>
    </source>
</evidence>
<dbReference type="AlphaFoldDB" id="A0A818YFG2"/>
<dbReference type="PROSITE" id="PS51678">
    <property type="entry name" value="SAM_MT_PRMT"/>
    <property type="match status" value="1"/>
</dbReference>
<dbReference type="GO" id="GO:0016274">
    <property type="term" value="F:protein-arginine N-methyltransferase activity"/>
    <property type="evidence" value="ECO:0007669"/>
    <property type="project" value="InterPro"/>
</dbReference>
<dbReference type="InterPro" id="IPR014644">
    <property type="entry name" value="MeTrfase_PRMT7"/>
</dbReference>
<keyword evidence="3 6" id="KW-0949">S-adenosyl-L-methionine</keyword>
<evidence type="ECO:0000313" key="8">
    <source>
        <dbReference type="EMBL" id="CAF3752102.1"/>
    </source>
</evidence>
<dbReference type="GO" id="GO:0032259">
    <property type="term" value="P:methylation"/>
    <property type="evidence" value="ECO:0007669"/>
    <property type="project" value="UniProtKB-KW"/>
</dbReference>
<dbReference type="EMBL" id="CAJOAY010000877">
    <property type="protein sequence ID" value="CAF3752102.1"/>
    <property type="molecule type" value="Genomic_DNA"/>
</dbReference>
<evidence type="ECO:0000259" key="7">
    <source>
        <dbReference type="Pfam" id="PF22528"/>
    </source>
</evidence>
<keyword evidence="2 6" id="KW-0808">Transferase</keyword>
<dbReference type="InterPro" id="IPR055135">
    <property type="entry name" value="PRMT_dom"/>
</dbReference>
<evidence type="ECO:0000256" key="3">
    <source>
        <dbReference type="ARBA" id="ARBA00022691"/>
    </source>
</evidence>
<dbReference type="Pfam" id="PF22528">
    <property type="entry name" value="PRMT_C"/>
    <property type="match status" value="1"/>
</dbReference>
<evidence type="ECO:0000256" key="4">
    <source>
        <dbReference type="ARBA" id="ARBA00022737"/>
    </source>
</evidence>
<keyword evidence="4" id="KW-0677">Repeat</keyword>
<reference evidence="8" key="1">
    <citation type="submission" date="2021-02" db="EMBL/GenBank/DDBJ databases">
        <authorList>
            <person name="Nowell W R."/>
        </authorList>
    </citation>
    <scope>NUCLEOTIDE SEQUENCE</scope>
</reference>
<dbReference type="PANTHER" id="PTHR11006:SF4">
    <property type="entry name" value="PROTEIN ARGININE N-METHYLTRANSFERASE 7"/>
    <property type="match status" value="1"/>
</dbReference>
<proteinExistence type="inferred from homology"/>
<name>A0A818YFG2_9BILA</name>
<evidence type="ECO:0000256" key="5">
    <source>
        <dbReference type="PIRNR" id="PIRNR036946"/>
    </source>
</evidence>
<evidence type="ECO:0000313" key="9">
    <source>
        <dbReference type="Proteomes" id="UP000663881"/>
    </source>
</evidence>
<gene>
    <name evidence="8" type="ORF">OKA104_LOCUS15744</name>
</gene>
<keyword evidence="1 6" id="KW-0489">Methyltransferase</keyword>